<dbReference type="Pfam" id="PF12796">
    <property type="entry name" value="Ank_2"/>
    <property type="match status" value="1"/>
</dbReference>
<comment type="domain">
    <text evidence="16">The KHA domain (rich in hydrophobic and acidic residues) present in the C-terminal part is likely to be important for tetramerization.</text>
</comment>
<keyword evidence="10 16" id="KW-1133">Transmembrane helix</keyword>
<dbReference type="InterPro" id="IPR036770">
    <property type="entry name" value="Ankyrin_rpt-contain_sf"/>
</dbReference>
<evidence type="ECO:0000256" key="3">
    <source>
        <dbReference type="ARBA" id="ARBA00022448"/>
    </source>
</evidence>
<dbReference type="SUPFAM" id="SSF51206">
    <property type="entry name" value="cAMP-binding domain-like"/>
    <property type="match status" value="1"/>
</dbReference>
<dbReference type="PROSITE" id="PS50088">
    <property type="entry name" value="ANK_REPEAT"/>
    <property type="match status" value="3"/>
</dbReference>
<dbReference type="SMART" id="SM00248">
    <property type="entry name" value="ANK"/>
    <property type="match status" value="6"/>
</dbReference>
<comment type="subunit">
    <text evidence="16">The potassium channel is composed of a homo- or heterotetrameric complex of pore-forming subunits.</text>
</comment>
<keyword evidence="9 16" id="KW-0630">Potassium</keyword>
<dbReference type="InterPro" id="IPR002110">
    <property type="entry name" value="Ankyrin_rpt"/>
</dbReference>
<dbReference type="PROSITE" id="PS51490">
    <property type="entry name" value="KHA"/>
    <property type="match status" value="1"/>
</dbReference>
<sequence>MNRNSRERDDESEADEELKVEDTQHSPKSSWKNMYPFKSLRNYYTRQESFSISRIGSGRVLSHGCIIHPENWWYVAWTHFILLWAVYSSFFTPLEFAFFRGLPEKFFLLDIAGQFAFLVDIVLCFFVGYRDPHSYCLVYNPNLIAIRYLKSRFLVDLLGCLPWDAIYKACGKKELVRYMLWIRLSRALRVTEFFEKLEKDIRINYLFTRIVKLFVVELYCTHTAACIFYYLATTLPPSEEGYTWIGSLRMGDYSYANFREIDLWTRYITALYFAVVTMATVGYGEIHAVNTREMIFVMMYVSLDMILGAYLLGNMAALIVKGSRTERFRDKMAELIKYMNKNKLGKNISKEVKGHVRLQYESNYSNAAALQDLPLAIRAKISNKLYEPYVREIPLFRGCSNKFLKKVATRVHEEFFLPGEVIIEEGSTGDQLYFLCDGKLDEVTSPEDTRSKESLPSIQTHSSIGDISVLCNIPEPRTVHATELSKLLRIDKQALVEVIEIYLSDGRTIINNLLEGRESGVRNKILESAIALQIEKHESELAMRLNCAANDGDLDRLRHLVEAGADPNKMDYNGQSALHRAASKGYEDIIQFLVQKQVEIDPRDNFGSTPLFQAIKNGHDRAASLLVSAGASLSIEDAGNCLCKAVARKDLDFLKRLLANGINPNSKNYDLRTPLHLAASEGLYPLSILLLEAGASVFATDRWGRTPIDEARIGGNRDLLKLLEDAKVTQMSEFSCCYERSQDQLTRRKCTVFPGFPWDHRDGRSLGVVLWVPETIEQLIKTAKEQLCYHGGSCLLSEHGGKILDASIILDDQKLFLASDELQISAHPQSVHKFLPASYTGSFKL</sequence>
<dbReference type="Pfam" id="PF13857">
    <property type="entry name" value="Ank_5"/>
    <property type="match status" value="1"/>
</dbReference>
<comment type="caution">
    <text evidence="20">The sequence shown here is derived from an EMBL/GenBank/DDBJ whole genome shotgun (WGS) entry which is preliminary data.</text>
</comment>
<dbReference type="PROSITE" id="PS50297">
    <property type="entry name" value="ANK_REP_REGION"/>
    <property type="match status" value="3"/>
</dbReference>
<feature type="transmembrane region" description="Helical" evidence="16">
    <location>
        <begin position="72"/>
        <end position="91"/>
    </location>
</feature>
<keyword evidence="12 16" id="KW-0406">Ion transport</keyword>
<keyword evidence="4 16" id="KW-0633">Potassium transport</keyword>
<comment type="caution">
    <text evidence="16">Lacks conserved residue(s) required for the propagation of feature annotation.</text>
</comment>
<dbReference type="EMBL" id="JACGWO010000012">
    <property type="protein sequence ID" value="KAK4414096.1"/>
    <property type="molecule type" value="Genomic_DNA"/>
</dbReference>
<dbReference type="GO" id="GO:0034702">
    <property type="term" value="C:monoatomic ion channel complex"/>
    <property type="evidence" value="ECO:0007669"/>
    <property type="project" value="UniProtKB-KW"/>
</dbReference>
<dbReference type="InterPro" id="IPR003938">
    <property type="entry name" value="K_chnl_volt-dep_EAG/ELK/ERG"/>
</dbReference>
<dbReference type="Gene3D" id="2.60.120.10">
    <property type="entry name" value="Jelly Rolls"/>
    <property type="match status" value="1"/>
</dbReference>
<evidence type="ECO:0000256" key="17">
    <source>
        <dbReference type="SAM" id="MobiDB-lite"/>
    </source>
</evidence>
<evidence type="ECO:0000256" key="13">
    <source>
        <dbReference type="ARBA" id="ARBA00023136"/>
    </source>
</evidence>
<dbReference type="InterPro" id="IPR021789">
    <property type="entry name" value="KHA_dom"/>
</dbReference>
<dbReference type="GO" id="GO:0005249">
    <property type="term" value="F:voltage-gated potassium channel activity"/>
    <property type="evidence" value="ECO:0007669"/>
    <property type="project" value="UniProtKB-UniRule"/>
</dbReference>
<keyword evidence="3 16" id="KW-0813">Transport</keyword>
<comment type="domain">
    <text evidence="16">The segment S4 is probably the voltage-sensor and is characterized by a series of positively charged amino acids. The pore-forming region H5 is enclosed by the transmembrane segments S5 and S6 in the Shaker-type (1P/6TM) and contains the GYGD signature motif which seems to be involved in potassium selectivity.</text>
</comment>
<evidence type="ECO:0000256" key="1">
    <source>
        <dbReference type="ARBA" id="ARBA00004141"/>
    </source>
</evidence>
<evidence type="ECO:0000256" key="4">
    <source>
        <dbReference type="ARBA" id="ARBA00022538"/>
    </source>
</evidence>
<feature type="transmembrane region" description="Helical" evidence="16">
    <location>
        <begin position="264"/>
        <end position="283"/>
    </location>
</feature>
<dbReference type="CDD" id="cd00038">
    <property type="entry name" value="CAP_ED"/>
    <property type="match status" value="1"/>
</dbReference>
<feature type="transmembrane region" description="Helical" evidence="16">
    <location>
        <begin position="210"/>
        <end position="232"/>
    </location>
</feature>
<feature type="domain" description="Cyclic nucleotide-binding" evidence="18">
    <location>
        <begin position="395"/>
        <end position="516"/>
    </location>
</feature>
<evidence type="ECO:0000256" key="16">
    <source>
        <dbReference type="RuleBase" id="RU369015"/>
    </source>
</evidence>
<feature type="domain" description="KHA" evidence="19">
    <location>
        <begin position="749"/>
        <end position="835"/>
    </location>
</feature>
<dbReference type="Gene3D" id="1.10.287.70">
    <property type="match status" value="1"/>
</dbReference>
<evidence type="ECO:0000256" key="11">
    <source>
        <dbReference type="ARBA" id="ARBA00023043"/>
    </source>
</evidence>
<gene>
    <name evidence="20" type="ORF">Salat_2822400</name>
</gene>
<feature type="transmembrane region" description="Helical" evidence="16">
    <location>
        <begin position="295"/>
        <end position="320"/>
    </location>
</feature>
<feature type="repeat" description="ANK" evidence="15">
    <location>
        <begin position="670"/>
        <end position="702"/>
    </location>
</feature>
<dbReference type="InterPro" id="IPR000595">
    <property type="entry name" value="cNMP-bd_dom"/>
</dbReference>
<keyword evidence="6" id="KW-0677">Repeat</keyword>
<comment type="subcellular location">
    <subcellularLocation>
        <location evidence="1 16">Membrane</location>
        <topology evidence="1 16">Multi-pass membrane protein</topology>
    </subcellularLocation>
</comment>
<feature type="transmembrane region" description="Helical" evidence="16">
    <location>
        <begin position="111"/>
        <end position="129"/>
    </location>
</feature>
<dbReference type="Pfam" id="PF11834">
    <property type="entry name" value="KHA"/>
    <property type="match status" value="1"/>
</dbReference>
<accession>A0AAE2C9N7</accession>
<evidence type="ECO:0000256" key="7">
    <source>
        <dbReference type="ARBA" id="ARBA00022826"/>
    </source>
</evidence>
<dbReference type="PANTHER" id="PTHR45743">
    <property type="entry name" value="POTASSIUM CHANNEL AKT1"/>
    <property type="match status" value="1"/>
</dbReference>
<proteinExistence type="inferred from homology"/>
<dbReference type="PROSITE" id="PS50042">
    <property type="entry name" value="CNMP_BINDING_3"/>
    <property type="match status" value="1"/>
</dbReference>
<organism evidence="20 21">
    <name type="scientific">Sesamum alatum</name>
    <dbReference type="NCBI Taxonomy" id="300844"/>
    <lineage>
        <taxon>Eukaryota</taxon>
        <taxon>Viridiplantae</taxon>
        <taxon>Streptophyta</taxon>
        <taxon>Embryophyta</taxon>
        <taxon>Tracheophyta</taxon>
        <taxon>Spermatophyta</taxon>
        <taxon>Magnoliopsida</taxon>
        <taxon>eudicotyledons</taxon>
        <taxon>Gunneridae</taxon>
        <taxon>Pentapetalae</taxon>
        <taxon>asterids</taxon>
        <taxon>lamiids</taxon>
        <taxon>Lamiales</taxon>
        <taxon>Pedaliaceae</taxon>
        <taxon>Sesamum</taxon>
    </lineage>
</organism>
<keyword evidence="7 16" id="KW-0631">Potassium channel</keyword>
<evidence type="ECO:0000256" key="14">
    <source>
        <dbReference type="ARBA" id="ARBA00023303"/>
    </source>
</evidence>
<dbReference type="SMART" id="SM00100">
    <property type="entry name" value="cNMP"/>
    <property type="match status" value="1"/>
</dbReference>
<evidence type="ECO:0000259" key="18">
    <source>
        <dbReference type="PROSITE" id="PS50042"/>
    </source>
</evidence>
<dbReference type="InterPro" id="IPR045319">
    <property type="entry name" value="KAT/AKT"/>
</dbReference>
<keyword evidence="11 15" id="KW-0040">ANK repeat</keyword>
<dbReference type="Proteomes" id="UP001293254">
    <property type="component" value="Unassembled WGS sequence"/>
</dbReference>
<dbReference type="SUPFAM" id="SSF48403">
    <property type="entry name" value="Ankyrin repeat"/>
    <property type="match status" value="1"/>
</dbReference>
<evidence type="ECO:0000256" key="2">
    <source>
        <dbReference type="ARBA" id="ARBA00007929"/>
    </source>
</evidence>
<evidence type="ECO:0000313" key="21">
    <source>
        <dbReference type="Proteomes" id="UP001293254"/>
    </source>
</evidence>
<feature type="region of interest" description="Disordered" evidence="17">
    <location>
        <begin position="1"/>
        <end position="29"/>
    </location>
</feature>
<dbReference type="PRINTS" id="PR01463">
    <property type="entry name" value="EAGCHANLFMLY"/>
</dbReference>
<name>A0AAE2C9N7_9LAMI</name>
<evidence type="ECO:0000256" key="9">
    <source>
        <dbReference type="ARBA" id="ARBA00022958"/>
    </source>
</evidence>
<dbReference type="AlphaFoldDB" id="A0AAE2C9N7"/>
<keyword evidence="8 16" id="KW-0851">Voltage-gated channel</keyword>
<evidence type="ECO:0000313" key="20">
    <source>
        <dbReference type="EMBL" id="KAK4414096.1"/>
    </source>
</evidence>
<feature type="repeat" description="ANK" evidence="15">
    <location>
        <begin position="606"/>
        <end position="638"/>
    </location>
</feature>
<reference evidence="20" key="2">
    <citation type="journal article" date="2024" name="Plant">
        <title>Genomic evolution and insights into agronomic trait innovations of Sesamum species.</title>
        <authorList>
            <person name="Miao H."/>
            <person name="Wang L."/>
            <person name="Qu L."/>
            <person name="Liu H."/>
            <person name="Sun Y."/>
            <person name="Le M."/>
            <person name="Wang Q."/>
            <person name="Wei S."/>
            <person name="Zheng Y."/>
            <person name="Lin W."/>
            <person name="Duan Y."/>
            <person name="Cao H."/>
            <person name="Xiong S."/>
            <person name="Wang X."/>
            <person name="Wei L."/>
            <person name="Li C."/>
            <person name="Ma Q."/>
            <person name="Ju M."/>
            <person name="Zhao R."/>
            <person name="Li G."/>
            <person name="Mu C."/>
            <person name="Tian Q."/>
            <person name="Mei H."/>
            <person name="Zhang T."/>
            <person name="Gao T."/>
            <person name="Zhang H."/>
        </authorList>
    </citation>
    <scope>NUCLEOTIDE SEQUENCE</scope>
    <source>
        <strain evidence="20">3651</strain>
    </source>
</reference>
<keyword evidence="5 16" id="KW-0812">Transmembrane</keyword>
<evidence type="ECO:0000256" key="6">
    <source>
        <dbReference type="ARBA" id="ARBA00022737"/>
    </source>
</evidence>
<evidence type="ECO:0000256" key="12">
    <source>
        <dbReference type="ARBA" id="ARBA00023065"/>
    </source>
</evidence>
<dbReference type="PANTHER" id="PTHR45743:SF11">
    <property type="entry name" value="POTASSIUM CHANNEL"/>
    <property type="match status" value="1"/>
</dbReference>
<dbReference type="Pfam" id="PF00520">
    <property type="entry name" value="Ion_trans"/>
    <property type="match status" value="1"/>
</dbReference>
<comment type="function">
    <text evidence="16">Potassium channel.</text>
</comment>
<dbReference type="Gene3D" id="1.25.40.20">
    <property type="entry name" value="Ankyrin repeat-containing domain"/>
    <property type="match status" value="2"/>
</dbReference>
<comment type="similarity">
    <text evidence="2 16">Belongs to the potassium channel family. Plant (TC 1.A.1.4) subfamily.</text>
</comment>
<feature type="repeat" description="ANK" evidence="15">
    <location>
        <begin position="573"/>
        <end position="605"/>
    </location>
</feature>
<dbReference type="FunFam" id="2.60.120.10:FF:000074">
    <property type="entry name" value="Potassium channel KAT2"/>
    <property type="match status" value="1"/>
</dbReference>
<keyword evidence="14 16" id="KW-0407">Ion channel</keyword>
<dbReference type="InterPro" id="IPR018490">
    <property type="entry name" value="cNMP-bd_dom_sf"/>
</dbReference>
<keyword evidence="21" id="KW-1185">Reference proteome</keyword>
<reference evidence="20" key="1">
    <citation type="submission" date="2020-06" db="EMBL/GenBank/DDBJ databases">
        <authorList>
            <person name="Li T."/>
            <person name="Hu X."/>
            <person name="Zhang T."/>
            <person name="Song X."/>
            <person name="Zhang H."/>
            <person name="Dai N."/>
            <person name="Sheng W."/>
            <person name="Hou X."/>
            <person name="Wei L."/>
        </authorList>
    </citation>
    <scope>NUCLEOTIDE SEQUENCE</scope>
    <source>
        <strain evidence="20">3651</strain>
        <tissue evidence="20">Leaf</tissue>
    </source>
</reference>
<feature type="compositionally biased region" description="Acidic residues" evidence="17">
    <location>
        <begin position="10"/>
        <end position="19"/>
    </location>
</feature>
<dbReference type="InterPro" id="IPR005821">
    <property type="entry name" value="Ion_trans_dom"/>
</dbReference>
<protein>
    <recommendedName>
        <fullName evidence="16">Potassium channel</fullName>
    </recommendedName>
</protein>
<dbReference type="SUPFAM" id="SSF81324">
    <property type="entry name" value="Voltage-gated potassium channels"/>
    <property type="match status" value="1"/>
</dbReference>
<evidence type="ECO:0000256" key="8">
    <source>
        <dbReference type="ARBA" id="ARBA00022882"/>
    </source>
</evidence>
<evidence type="ECO:0000259" key="19">
    <source>
        <dbReference type="PROSITE" id="PS51490"/>
    </source>
</evidence>
<dbReference type="Pfam" id="PF00027">
    <property type="entry name" value="cNMP_binding"/>
    <property type="match status" value="1"/>
</dbReference>
<evidence type="ECO:0000256" key="10">
    <source>
        <dbReference type="ARBA" id="ARBA00022989"/>
    </source>
</evidence>
<evidence type="ECO:0000256" key="15">
    <source>
        <dbReference type="PROSITE-ProRule" id="PRU00023"/>
    </source>
</evidence>
<evidence type="ECO:0000256" key="5">
    <source>
        <dbReference type="ARBA" id="ARBA00022692"/>
    </source>
</evidence>
<keyword evidence="13 16" id="KW-0472">Membrane</keyword>
<dbReference type="FunFam" id="1.10.287.70:FF:000139">
    <property type="entry name" value="Potassium channel SKOR"/>
    <property type="match status" value="1"/>
</dbReference>
<dbReference type="InterPro" id="IPR014710">
    <property type="entry name" value="RmlC-like_jellyroll"/>
</dbReference>